<dbReference type="VEuPathDB" id="FungiDB:PTTG_27092"/>
<protein>
    <submittedName>
        <fullName evidence="1 2">Uncharacterized protein</fullName>
    </submittedName>
</protein>
<name>A0A180GN09_PUCT1</name>
<organism evidence="1">
    <name type="scientific">Puccinia triticina (isolate 1-1 / race 1 (BBBD))</name>
    <name type="common">Brown leaf rust fungus</name>
    <dbReference type="NCBI Taxonomy" id="630390"/>
    <lineage>
        <taxon>Eukaryota</taxon>
        <taxon>Fungi</taxon>
        <taxon>Dikarya</taxon>
        <taxon>Basidiomycota</taxon>
        <taxon>Pucciniomycotina</taxon>
        <taxon>Pucciniomycetes</taxon>
        <taxon>Pucciniales</taxon>
        <taxon>Pucciniaceae</taxon>
        <taxon>Puccinia</taxon>
    </lineage>
</organism>
<evidence type="ECO:0000313" key="2">
    <source>
        <dbReference type="EnsemblFungi" id="PTTG_27092-t43_1-p1"/>
    </source>
</evidence>
<gene>
    <name evidence="1" type="ORF">PTTG_27092</name>
</gene>
<proteinExistence type="predicted"/>
<reference evidence="1" key="2">
    <citation type="submission" date="2016-05" db="EMBL/GenBank/DDBJ databases">
        <title>Comparative analysis highlights variable genome content of wheat rusts and divergence of the mating loci.</title>
        <authorList>
            <person name="Cuomo C.A."/>
            <person name="Bakkeren G."/>
            <person name="Szabo L."/>
            <person name="Khalil H."/>
            <person name="Joly D."/>
            <person name="Goldberg J."/>
            <person name="Young S."/>
            <person name="Zeng Q."/>
            <person name="Fellers J."/>
        </authorList>
    </citation>
    <scope>NUCLEOTIDE SEQUENCE [LARGE SCALE GENOMIC DNA]</scope>
    <source>
        <strain evidence="1">1-1 BBBD Race 1</strain>
    </source>
</reference>
<dbReference type="OrthoDB" id="2497645at2759"/>
<sequence length="267" mass="30950">MQDLKEVVNYLCDSKIDEIQAGKPLPLKEDKVVLSEIFPGHLVEKLHMMVVEGPFSSFVEAVEDAPWDPVHMDFFNGGLRLMMSHWCDLMIDLFHHIEKLALVPTEILSEFQKKDQGKFFSSLIVAKYTHYDVYSTYLNFDLRLSILEDCNLKDDLKEIFKGVDEGTWKQVEFQFVTAQLKFEESVQLFDDFDEIREEFITKASPSTATSVSDMKILLENIIAYIPGVELKGYAYEEDEVLIHFKLLYEMIIFAKDSQEWQDGGFQA</sequence>
<reference evidence="1" key="1">
    <citation type="submission" date="2009-11" db="EMBL/GenBank/DDBJ databases">
        <authorList>
            <consortium name="The Broad Institute Genome Sequencing Platform"/>
            <person name="Ward D."/>
            <person name="Feldgarden M."/>
            <person name="Earl A."/>
            <person name="Young S.K."/>
            <person name="Zeng Q."/>
            <person name="Koehrsen M."/>
            <person name="Alvarado L."/>
            <person name="Berlin A."/>
            <person name="Bochicchio J."/>
            <person name="Borenstein D."/>
            <person name="Chapman S.B."/>
            <person name="Chen Z."/>
            <person name="Engels R."/>
            <person name="Freedman E."/>
            <person name="Gellesch M."/>
            <person name="Goldberg J."/>
            <person name="Griggs A."/>
            <person name="Gujja S."/>
            <person name="Heilman E."/>
            <person name="Heiman D."/>
            <person name="Hepburn T."/>
            <person name="Howarth C."/>
            <person name="Jen D."/>
            <person name="Larson L."/>
            <person name="Lewis B."/>
            <person name="Mehta T."/>
            <person name="Park D."/>
            <person name="Pearson M."/>
            <person name="Roberts A."/>
            <person name="Saif S."/>
            <person name="Shea T."/>
            <person name="Shenoy N."/>
            <person name="Sisk P."/>
            <person name="Stolte C."/>
            <person name="Sykes S."/>
            <person name="Thomson T."/>
            <person name="Walk T."/>
            <person name="White J."/>
            <person name="Yandava C."/>
            <person name="Izard J."/>
            <person name="Baranova O.V."/>
            <person name="Blanton J.M."/>
            <person name="Tanner A.C."/>
            <person name="Dewhirst F.E."/>
            <person name="Haas B."/>
            <person name="Nusbaum C."/>
            <person name="Birren B."/>
        </authorList>
    </citation>
    <scope>NUCLEOTIDE SEQUENCE [LARGE SCALE GENOMIC DNA]</scope>
    <source>
        <strain evidence="1">1-1 BBBD Race 1</strain>
    </source>
</reference>
<reference evidence="2" key="4">
    <citation type="submission" date="2025-05" db="UniProtKB">
        <authorList>
            <consortium name="EnsemblFungi"/>
        </authorList>
    </citation>
    <scope>IDENTIFICATION</scope>
    <source>
        <strain evidence="2">isolate 1-1 / race 1 (BBBD)</strain>
    </source>
</reference>
<evidence type="ECO:0000313" key="1">
    <source>
        <dbReference type="EMBL" id="OAV94100.1"/>
    </source>
</evidence>
<dbReference type="EMBL" id="ADAS02000043">
    <property type="protein sequence ID" value="OAV94100.1"/>
    <property type="molecule type" value="Genomic_DNA"/>
</dbReference>
<dbReference type="EnsemblFungi" id="PTTG_27092-t43_1">
    <property type="protein sequence ID" value="PTTG_27092-t43_1-p1"/>
    <property type="gene ID" value="PTTG_27092"/>
</dbReference>
<accession>A0A180GN09</accession>
<keyword evidence="3" id="KW-1185">Reference proteome</keyword>
<dbReference type="Proteomes" id="UP000005240">
    <property type="component" value="Unassembled WGS sequence"/>
</dbReference>
<dbReference type="AlphaFoldDB" id="A0A180GN09"/>
<reference evidence="2 3" key="3">
    <citation type="journal article" date="2017" name="G3 (Bethesda)">
        <title>Comparative analysis highlights variable genome content of wheat rusts and divergence of the mating loci.</title>
        <authorList>
            <person name="Cuomo C.A."/>
            <person name="Bakkeren G."/>
            <person name="Khalil H.B."/>
            <person name="Panwar V."/>
            <person name="Joly D."/>
            <person name="Linning R."/>
            <person name="Sakthikumar S."/>
            <person name="Song X."/>
            <person name="Adiconis X."/>
            <person name="Fan L."/>
            <person name="Goldberg J.M."/>
            <person name="Levin J.Z."/>
            <person name="Young S."/>
            <person name="Zeng Q."/>
            <person name="Anikster Y."/>
            <person name="Bruce M."/>
            <person name="Wang M."/>
            <person name="Yin C."/>
            <person name="McCallum B."/>
            <person name="Szabo L.J."/>
            <person name="Hulbert S."/>
            <person name="Chen X."/>
            <person name="Fellers J.P."/>
        </authorList>
    </citation>
    <scope>NUCLEOTIDE SEQUENCE</scope>
    <source>
        <strain evidence="2">isolate 1-1 / race 1 (BBBD)</strain>
        <strain evidence="3">Isolate 1-1 / race 1 (BBBD)</strain>
    </source>
</reference>
<evidence type="ECO:0000313" key="3">
    <source>
        <dbReference type="Proteomes" id="UP000005240"/>
    </source>
</evidence>